<proteinExistence type="predicted"/>
<dbReference type="Pfam" id="PF06452">
    <property type="entry name" value="CBM9_1"/>
    <property type="match status" value="1"/>
</dbReference>
<dbReference type="Pfam" id="PF19313">
    <property type="entry name" value="DUF5916"/>
    <property type="match status" value="1"/>
</dbReference>
<dbReference type="GO" id="GO:0016052">
    <property type="term" value="P:carbohydrate catabolic process"/>
    <property type="evidence" value="ECO:0007669"/>
    <property type="project" value="InterPro"/>
</dbReference>
<protein>
    <submittedName>
        <fullName evidence="3">Membrane associated hydrolase</fullName>
    </submittedName>
</protein>
<dbReference type="RefSeq" id="WP_013764729.1">
    <property type="nucleotide sequence ID" value="NC_015510.1"/>
</dbReference>
<dbReference type="EMBL" id="CP002691">
    <property type="protein sequence ID" value="AEE50179.1"/>
    <property type="molecule type" value="Genomic_DNA"/>
</dbReference>
<name>F4KU82_HALH1</name>
<evidence type="ECO:0000313" key="4">
    <source>
        <dbReference type="Proteomes" id="UP000008461"/>
    </source>
</evidence>
<reference key="2">
    <citation type="submission" date="2011-04" db="EMBL/GenBank/DDBJ databases">
        <title>Complete sequence of chromosome of Haliscomenobacter hydrossis DSM 1100.</title>
        <authorList>
            <consortium name="US DOE Joint Genome Institute (JGI-PGF)"/>
            <person name="Lucas S."/>
            <person name="Han J."/>
            <person name="Lapidus A."/>
            <person name="Bruce D."/>
            <person name="Goodwin L."/>
            <person name="Pitluck S."/>
            <person name="Peters L."/>
            <person name="Kyrpides N."/>
            <person name="Mavromatis K."/>
            <person name="Ivanova N."/>
            <person name="Ovchinnikova G."/>
            <person name="Pagani I."/>
            <person name="Daligault H."/>
            <person name="Detter J.C."/>
            <person name="Han C."/>
            <person name="Land M."/>
            <person name="Hauser L."/>
            <person name="Markowitz V."/>
            <person name="Cheng J.-F."/>
            <person name="Hugenholtz P."/>
            <person name="Woyke T."/>
            <person name="Wu D."/>
            <person name="Verbarg S."/>
            <person name="Frueling A."/>
            <person name="Brambilla E."/>
            <person name="Klenk H.-P."/>
            <person name="Eisen J.A."/>
        </authorList>
    </citation>
    <scope>NUCLEOTIDE SEQUENCE</scope>
    <source>
        <strain>DSM 1100</strain>
    </source>
</reference>
<dbReference type="GO" id="GO:0004553">
    <property type="term" value="F:hydrolase activity, hydrolyzing O-glycosyl compounds"/>
    <property type="evidence" value="ECO:0007669"/>
    <property type="project" value="InterPro"/>
</dbReference>
<evidence type="ECO:0000259" key="2">
    <source>
        <dbReference type="Pfam" id="PF19313"/>
    </source>
</evidence>
<dbReference type="OrthoDB" id="9786766at2"/>
<dbReference type="InterPro" id="IPR010502">
    <property type="entry name" value="Carb-bd_dom_fam9"/>
</dbReference>
<dbReference type="STRING" id="760192.Halhy_2300"/>
<gene>
    <name evidence="3" type="ordered locus">Halhy_2300</name>
</gene>
<dbReference type="HOGENOM" id="CLU_016090_1_0_10"/>
<dbReference type="Proteomes" id="UP000008461">
    <property type="component" value="Chromosome"/>
</dbReference>
<dbReference type="eggNOG" id="COG2091">
    <property type="taxonomic scope" value="Bacteria"/>
</dbReference>
<keyword evidence="4" id="KW-1185">Reference proteome</keyword>
<accession>F4KU82</accession>
<feature type="domain" description="Carbohydrate-binding" evidence="1">
    <location>
        <begin position="45"/>
        <end position="209"/>
    </location>
</feature>
<evidence type="ECO:0000313" key="3">
    <source>
        <dbReference type="EMBL" id="AEE50179.1"/>
    </source>
</evidence>
<keyword evidence="3" id="KW-0378">Hydrolase</keyword>
<organism evidence="3 4">
    <name type="scientific">Haliscomenobacter hydrossis (strain ATCC 27775 / DSM 1100 / LMG 10767 / O)</name>
    <dbReference type="NCBI Taxonomy" id="760192"/>
    <lineage>
        <taxon>Bacteria</taxon>
        <taxon>Pseudomonadati</taxon>
        <taxon>Bacteroidota</taxon>
        <taxon>Saprospiria</taxon>
        <taxon>Saprospirales</taxon>
        <taxon>Haliscomenobacteraceae</taxon>
        <taxon>Haliscomenobacter</taxon>
    </lineage>
</organism>
<dbReference type="SUPFAM" id="SSF49344">
    <property type="entry name" value="CBD9-like"/>
    <property type="match status" value="1"/>
</dbReference>
<feature type="domain" description="DUF5916" evidence="2">
    <location>
        <begin position="244"/>
        <end position="344"/>
    </location>
</feature>
<evidence type="ECO:0000259" key="1">
    <source>
        <dbReference type="Pfam" id="PF06452"/>
    </source>
</evidence>
<reference evidence="3 4" key="1">
    <citation type="journal article" date="2011" name="Stand. Genomic Sci.">
        <title>Complete genome sequence of Haliscomenobacter hydrossis type strain (O).</title>
        <authorList>
            <consortium name="US DOE Joint Genome Institute (JGI-PGF)"/>
            <person name="Daligault H."/>
            <person name="Lapidus A."/>
            <person name="Zeytun A."/>
            <person name="Nolan M."/>
            <person name="Lucas S."/>
            <person name="Del Rio T.G."/>
            <person name="Tice H."/>
            <person name="Cheng J.F."/>
            <person name="Tapia R."/>
            <person name="Han C."/>
            <person name="Goodwin L."/>
            <person name="Pitluck S."/>
            <person name="Liolios K."/>
            <person name="Pagani I."/>
            <person name="Ivanova N."/>
            <person name="Huntemann M."/>
            <person name="Mavromatis K."/>
            <person name="Mikhailova N."/>
            <person name="Pati A."/>
            <person name="Chen A."/>
            <person name="Palaniappan K."/>
            <person name="Land M."/>
            <person name="Hauser L."/>
            <person name="Brambilla E.M."/>
            <person name="Rohde M."/>
            <person name="Verbarg S."/>
            <person name="Goker M."/>
            <person name="Bristow J."/>
            <person name="Eisen J.A."/>
            <person name="Markowitz V."/>
            <person name="Hugenholtz P."/>
            <person name="Kyrpides N.C."/>
            <person name="Klenk H.P."/>
            <person name="Woyke T."/>
        </authorList>
    </citation>
    <scope>NUCLEOTIDE SEQUENCE [LARGE SCALE GENOMIC DNA]</scope>
    <source>
        <strain evidence="4">ATCC 27775 / DSM 1100 / LMG 10767 / O</strain>
    </source>
</reference>
<dbReference type="KEGG" id="hhy:Halhy_2300"/>
<sequence>MNPKLLWGILFLTLLYSTLRAQEARNDLQARFRLNAQKTSIPIKIDGKLDDAVWQNADTTSRFWLKWPMDGRPANAQTVVQCTYNEQFLYLAATCYQDSGKYILQSLKRDVGYWESDGIAVVLDPVNLSNNGYFFALTPAGVQTEALIAATSGSETDESWDNVWWGEVQNYPDHWTAEFAIPLRILRFKDGQKEWGINFIRNDANRGHFSAWVQIPLQFNGTDLGWTGALQFDEGPKNATRNYAFIPFVTGGTDRDTENGIPTRTYGDIGLDAKIGLGSSLNLDLTINPDFSQIEIDEQVINLTRFDIQLPEKRTFFLENADLFGNFGFDLIRPFFSRRIGLDDNGNQIPILAGLRLTGNLNADTRIGVLNMQTRKHDAQNPENFSALVFDRRLFGRTTLRGYFLNRQETGNQELNAQNWSRNAGGEFLYISPKGSMQSWVGYHKSFKPEINQQDWWGQTGFQYTGRNFEFVADFLHMGPNYYADMGYELRIANYDAARDTTLRIGYNYKYLEATWRILPKEESSKLNSTEISANSFMVLNPNFSINEYNGGLNLELNFRNTSQFGLYTNFNYANVPVSFKFDDEPIEKYPALPAARYTFSNARMEWTSDVRKALNWSAGFTGGEFYNGLQWTADLSVGLRAQPWGNFRLAASYNKLDFPKPYADAEILAITPRIEFFFNRNLNWTTFLQYNTQANNFNVNSRIQWRYRPMSDVFVVLTDNYFAQGWAHRNRALVVKVNYWL</sequence>
<dbReference type="GO" id="GO:0030246">
    <property type="term" value="F:carbohydrate binding"/>
    <property type="evidence" value="ECO:0007669"/>
    <property type="project" value="InterPro"/>
</dbReference>
<dbReference type="InterPro" id="IPR045670">
    <property type="entry name" value="DUF5916"/>
</dbReference>
<dbReference type="Gene3D" id="2.60.40.1190">
    <property type="match status" value="1"/>
</dbReference>
<dbReference type="CDD" id="cd09618">
    <property type="entry name" value="CBM9_like_2"/>
    <property type="match status" value="1"/>
</dbReference>
<dbReference type="AlphaFoldDB" id="F4KU82"/>